<dbReference type="InterPro" id="IPR007963">
    <property type="entry name" value="Peptidase_M61_catalytic"/>
</dbReference>
<dbReference type="Pfam" id="PF05299">
    <property type="entry name" value="Peptidase_M61"/>
    <property type="match status" value="1"/>
</dbReference>
<dbReference type="SUPFAM" id="SSF50156">
    <property type="entry name" value="PDZ domain-like"/>
    <property type="match status" value="1"/>
</dbReference>
<dbReference type="AlphaFoldDB" id="A0A560GZY7"/>
<comment type="caution">
    <text evidence="3">The sequence shown here is derived from an EMBL/GenBank/DDBJ whole genome shotgun (WGS) entry which is preliminary data.</text>
</comment>
<dbReference type="InterPro" id="IPR027268">
    <property type="entry name" value="Peptidase_M4/M1_CTD_sf"/>
</dbReference>
<dbReference type="Gene3D" id="2.30.42.10">
    <property type="match status" value="1"/>
</dbReference>
<dbReference type="InterPro" id="IPR036034">
    <property type="entry name" value="PDZ_sf"/>
</dbReference>
<evidence type="ECO:0000259" key="2">
    <source>
        <dbReference type="Pfam" id="PF05299"/>
    </source>
</evidence>
<gene>
    <name evidence="3" type="ORF">FBZ90_11080</name>
</gene>
<sequence>MRHLAIGGMAALLALSAAPVALAASPQLAVTLKPAPVTGAAGEGIVPFVDVTVEIPSLAVAAGAPLLRLPLVTNNVQSVAETLTDLTASDSDGPVTLTAKDDADTPTRAYRHWTAARPVQGTLTVRYRAPITTQANPRGAAPPLELRTDGGGFSGAAGTFLILPESQTAYGLTVRWDLSAAGPGAAGVSNFGVGDAASTEALDVEQLGATYFMGGAIHRYPEAAPTGTLIKGFFSAWQGTPPFDGKALMQWTEGLYHHYLVYFKDPGARPYAVFLRPNLVNAGGGVELNGAFIGTFDQKTDVKDFKFTLAHEMVHTFVQSLDTAAEDASQGLDSSWFSEGIAVYYQNRLPLRAGMVTPEEFLADLNSTAARYYTNALNGTPNRDIPARFWADTRIRVLPYDRGALYFALVDEEVRKASHGKRSLDDLILAMLDRRRHGRPMDHAAWVEIITRELGPRGKVELDAMLDGALVLPGEDAFGPCFTRTTTPLRRYQLGFEPEVLIQPKRVVRGLVPGSAAAAAGLRDGDEIVRPVPQDMIQGDQHATLTLQVRRDGQVLPITYLPRGETVQAYQWVRRPEAPAKCG</sequence>
<reference evidence="3 4" key="1">
    <citation type="submission" date="2019-06" db="EMBL/GenBank/DDBJ databases">
        <title>Genomic Encyclopedia of Type Strains, Phase IV (KMG-V): Genome sequencing to study the core and pangenomes of soil and plant-associated prokaryotes.</title>
        <authorList>
            <person name="Whitman W."/>
        </authorList>
    </citation>
    <scope>NUCLEOTIDE SEQUENCE [LARGE SCALE GENOMIC DNA]</scope>
    <source>
        <strain evidence="3 4">BR 11622</strain>
    </source>
</reference>
<evidence type="ECO:0000256" key="1">
    <source>
        <dbReference type="SAM" id="SignalP"/>
    </source>
</evidence>
<dbReference type="EMBL" id="VITR01000010">
    <property type="protein sequence ID" value="TWB39616.1"/>
    <property type="molecule type" value="Genomic_DNA"/>
</dbReference>
<dbReference type="GO" id="GO:0008237">
    <property type="term" value="F:metallopeptidase activity"/>
    <property type="evidence" value="ECO:0007669"/>
    <property type="project" value="UniProtKB-KW"/>
</dbReference>
<name>A0A560GZY7_9PROT</name>
<feature type="chain" id="PRO_5021904753" evidence="1">
    <location>
        <begin position="24"/>
        <end position="583"/>
    </location>
</feature>
<dbReference type="Proteomes" id="UP000315751">
    <property type="component" value="Unassembled WGS sequence"/>
</dbReference>
<feature type="domain" description="Peptidase M61 catalytic" evidence="2">
    <location>
        <begin position="308"/>
        <end position="375"/>
    </location>
</feature>
<feature type="signal peptide" evidence="1">
    <location>
        <begin position="1"/>
        <end position="23"/>
    </location>
</feature>
<keyword evidence="4" id="KW-1185">Reference proteome</keyword>
<keyword evidence="3" id="KW-0645">Protease</keyword>
<protein>
    <submittedName>
        <fullName evidence="3">Putative metalloprotease with PDZ domain</fullName>
    </submittedName>
</protein>
<dbReference type="Gene3D" id="1.10.390.10">
    <property type="entry name" value="Neutral Protease Domain 2"/>
    <property type="match status" value="1"/>
</dbReference>
<proteinExistence type="predicted"/>
<evidence type="ECO:0000313" key="4">
    <source>
        <dbReference type="Proteomes" id="UP000315751"/>
    </source>
</evidence>
<keyword evidence="3" id="KW-0482">Metalloprotease</keyword>
<accession>A0A560GZY7</accession>
<dbReference type="GO" id="GO:0006508">
    <property type="term" value="P:proteolysis"/>
    <property type="evidence" value="ECO:0007669"/>
    <property type="project" value="UniProtKB-KW"/>
</dbReference>
<keyword evidence="1" id="KW-0732">Signal</keyword>
<organism evidence="3 4">
    <name type="scientific">Nitrospirillum amazonense</name>
    <dbReference type="NCBI Taxonomy" id="28077"/>
    <lineage>
        <taxon>Bacteria</taxon>
        <taxon>Pseudomonadati</taxon>
        <taxon>Pseudomonadota</taxon>
        <taxon>Alphaproteobacteria</taxon>
        <taxon>Rhodospirillales</taxon>
        <taxon>Azospirillaceae</taxon>
        <taxon>Nitrospirillum</taxon>
    </lineage>
</organism>
<keyword evidence="3" id="KW-0378">Hydrolase</keyword>
<evidence type="ECO:0000313" key="3">
    <source>
        <dbReference type="EMBL" id="TWB39616.1"/>
    </source>
</evidence>